<keyword evidence="3" id="KW-1185">Reference proteome</keyword>
<evidence type="ECO:0000256" key="1">
    <source>
        <dbReference type="SAM" id="Phobius"/>
    </source>
</evidence>
<feature type="transmembrane region" description="Helical" evidence="1">
    <location>
        <begin position="58"/>
        <end position="75"/>
    </location>
</feature>
<gene>
    <name evidence="2" type="ORF">PMEA_00029756</name>
</gene>
<keyword evidence="1" id="KW-0472">Membrane</keyword>
<keyword evidence="1" id="KW-1133">Transmembrane helix</keyword>
<feature type="transmembrane region" description="Helical" evidence="1">
    <location>
        <begin position="12"/>
        <end position="31"/>
    </location>
</feature>
<protein>
    <submittedName>
        <fullName evidence="2">Uncharacterized protein</fullName>
    </submittedName>
</protein>
<comment type="caution">
    <text evidence="2">The sequence shown here is derived from an EMBL/GenBank/DDBJ whole genome shotgun (WGS) entry which is preliminary data.</text>
</comment>
<keyword evidence="1" id="KW-0812">Transmembrane</keyword>
<dbReference type="Proteomes" id="UP001159428">
    <property type="component" value="Unassembled WGS sequence"/>
</dbReference>
<feature type="non-terminal residue" evidence="2">
    <location>
        <position position="1"/>
    </location>
</feature>
<dbReference type="EMBL" id="CALNXJ010000062">
    <property type="protein sequence ID" value="CAH3156949.1"/>
    <property type="molecule type" value="Genomic_DNA"/>
</dbReference>
<feature type="transmembrane region" description="Helical" evidence="1">
    <location>
        <begin position="168"/>
        <end position="190"/>
    </location>
</feature>
<dbReference type="AlphaFoldDB" id="A0AAU9XT54"/>
<feature type="transmembrane region" description="Helical" evidence="1">
    <location>
        <begin position="126"/>
        <end position="148"/>
    </location>
</feature>
<proteinExistence type="predicted"/>
<name>A0AAU9XT54_9CNID</name>
<sequence>DRQNKRSIKLWAVGFALLLLWNVGGPCVYMIRSVNCFKDHSTVYFCEKGAVFSYSEELVITWLATLSVFTIIIILALQKVPDFLGYKAFLHQLKFLPSCWTLMILLFVSLTRYIKLAISAKSINSWMILMGLAFNYILRTLFVGFLNYTQLNFLKRQYPSYIFVLSKLSALVLFAISLMNLLATILELTVHRSMGAQHSEYFEMINDLLRDFGTTTFRFKMTSFFWQKLFIDDKNILRFNQAPLQ</sequence>
<accession>A0AAU9XT54</accession>
<organism evidence="2 3">
    <name type="scientific">Pocillopora meandrina</name>
    <dbReference type="NCBI Taxonomy" id="46732"/>
    <lineage>
        <taxon>Eukaryota</taxon>
        <taxon>Metazoa</taxon>
        <taxon>Cnidaria</taxon>
        <taxon>Anthozoa</taxon>
        <taxon>Hexacorallia</taxon>
        <taxon>Scleractinia</taxon>
        <taxon>Astrocoeniina</taxon>
        <taxon>Pocilloporidae</taxon>
        <taxon>Pocillopora</taxon>
    </lineage>
</organism>
<evidence type="ECO:0000313" key="3">
    <source>
        <dbReference type="Proteomes" id="UP001159428"/>
    </source>
</evidence>
<reference evidence="2 3" key="1">
    <citation type="submission" date="2022-05" db="EMBL/GenBank/DDBJ databases">
        <authorList>
            <consortium name="Genoscope - CEA"/>
            <person name="William W."/>
        </authorList>
    </citation>
    <scope>NUCLEOTIDE SEQUENCE [LARGE SCALE GENOMIC DNA]</scope>
</reference>
<evidence type="ECO:0000313" key="2">
    <source>
        <dbReference type="EMBL" id="CAH3156949.1"/>
    </source>
</evidence>
<feature type="transmembrane region" description="Helical" evidence="1">
    <location>
        <begin position="95"/>
        <end position="114"/>
    </location>
</feature>